<organism evidence="1 2">
    <name type="scientific">Dolichospermum flos-aquae LEGE 04289</name>
    <dbReference type="NCBI Taxonomy" id="1828708"/>
    <lineage>
        <taxon>Bacteria</taxon>
        <taxon>Bacillati</taxon>
        <taxon>Cyanobacteriota</taxon>
        <taxon>Cyanophyceae</taxon>
        <taxon>Nostocales</taxon>
        <taxon>Aphanizomenonaceae</taxon>
        <taxon>Dolichospermum</taxon>
    </lineage>
</organism>
<protein>
    <submittedName>
        <fullName evidence="1">Uncharacterized protein</fullName>
    </submittedName>
</protein>
<evidence type="ECO:0000313" key="2">
    <source>
        <dbReference type="Proteomes" id="UP000597867"/>
    </source>
</evidence>
<proteinExistence type="predicted"/>
<evidence type="ECO:0000313" key="1">
    <source>
        <dbReference type="EMBL" id="MBE9217558.1"/>
    </source>
</evidence>
<reference evidence="1" key="1">
    <citation type="submission" date="2020-10" db="EMBL/GenBank/DDBJ databases">
        <authorList>
            <person name="Castelo-Branco R."/>
            <person name="Eusebio N."/>
            <person name="Adriana R."/>
            <person name="Vieira A."/>
            <person name="Brugerolle De Fraissinette N."/>
            <person name="Rezende De Castro R."/>
            <person name="Schneider M.P."/>
            <person name="Vasconcelos V."/>
            <person name="Leao P.N."/>
        </authorList>
    </citation>
    <scope>NUCLEOTIDE SEQUENCE</scope>
    <source>
        <strain evidence="1">LEGE 04289</strain>
    </source>
</reference>
<comment type="caution">
    <text evidence="1">The sequence shown here is derived from an EMBL/GenBank/DDBJ whole genome shotgun (WGS) entry which is preliminary data.</text>
</comment>
<dbReference type="EMBL" id="JADEWF010000003">
    <property type="protein sequence ID" value="MBE9217558.1"/>
    <property type="molecule type" value="Genomic_DNA"/>
</dbReference>
<accession>A0ACC5PZ44</accession>
<gene>
    <name evidence="1" type="ORF">IQ222_01790</name>
</gene>
<sequence length="361" mass="41587">MNPEKSNLVSSYLQYLPTILEEDPFMGRFLLAFEKILSGVKHLPSYEKIIQGNSENVPGLEEIINRIETYFHPEETPEQFLPWLAGWVALSLRDDWEPSTKRAFITEIVKLYRIRGTKEGLALILKLYLVSSGFGDKVEIFDQFDNFPNYFQVQLTLNDRDPEKYWRQSRIAKAIIDQEKPAHTFYSLKILVPTMQLTRRSQIVIPLSLEHQKLQEQKFELEATVQINQPPEITENIIDQITVRFQDENSNYHLLTPATVIKSNIMTIKRQYQIPLPFNISDNLKLTVKNLNNVEISVMVSVCVNMNIKGALITHTLLTPSNFNLAAVLPKDTLKICYKDEEGKIINTDKQGTVFTILGTQ</sequence>
<dbReference type="Proteomes" id="UP000597867">
    <property type="component" value="Unassembled WGS sequence"/>
</dbReference>
<keyword evidence="2" id="KW-1185">Reference proteome</keyword>
<name>A0ACC5PZ44_DOLFA</name>